<sequence>MLEEYQEVTSPTMKNRPFAKPVKPPGDGGAAPFAVIAARLGGSRGRRRGWEGRVWIGVRLGGVAGFLPPAGGVCVSLCLWEEGGRRRVLSVWMGGAGERWQQPGRRAEAAGGWGGGGGDGRPGRRAEAGGGGGTLGRRAEAAEAAGGRGGGRRRREAGEAGGGGGGGGRPGRRRRRRA</sequence>
<organism evidence="2 3">
    <name type="scientific">Zizania palustris</name>
    <name type="common">Northern wild rice</name>
    <dbReference type="NCBI Taxonomy" id="103762"/>
    <lineage>
        <taxon>Eukaryota</taxon>
        <taxon>Viridiplantae</taxon>
        <taxon>Streptophyta</taxon>
        <taxon>Embryophyta</taxon>
        <taxon>Tracheophyta</taxon>
        <taxon>Spermatophyta</taxon>
        <taxon>Magnoliopsida</taxon>
        <taxon>Liliopsida</taxon>
        <taxon>Poales</taxon>
        <taxon>Poaceae</taxon>
        <taxon>BOP clade</taxon>
        <taxon>Oryzoideae</taxon>
        <taxon>Oryzeae</taxon>
        <taxon>Zizaniinae</taxon>
        <taxon>Zizania</taxon>
    </lineage>
</organism>
<feature type="compositionally biased region" description="Gly residues" evidence="1">
    <location>
        <begin position="111"/>
        <end position="120"/>
    </location>
</feature>
<reference evidence="2" key="1">
    <citation type="journal article" date="2021" name="bioRxiv">
        <title>Whole Genome Assembly and Annotation of Northern Wild Rice, Zizania palustris L., Supports a Whole Genome Duplication in the Zizania Genus.</title>
        <authorList>
            <person name="Haas M."/>
            <person name="Kono T."/>
            <person name="Macchietto M."/>
            <person name="Millas R."/>
            <person name="McGilp L."/>
            <person name="Shao M."/>
            <person name="Duquette J."/>
            <person name="Hirsch C.N."/>
            <person name="Kimball J."/>
        </authorList>
    </citation>
    <scope>NUCLEOTIDE SEQUENCE</scope>
    <source>
        <tissue evidence="2">Fresh leaf tissue</tissue>
    </source>
</reference>
<dbReference type="AlphaFoldDB" id="A0A8J5R0P5"/>
<comment type="caution">
    <text evidence="2">The sequence shown here is derived from an EMBL/GenBank/DDBJ whole genome shotgun (WGS) entry which is preliminary data.</text>
</comment>
<feature type="compositionally biased region" description="Gly residues" evidence="1">
    <location>
        <begin position="159"/>
        <end position="169"/>
    </location>
</feature>
<evidence type="ECO:0000313" key="3">
    <source>
        <dbReference type="Proteomes" id="UP000729402"/>
    </source>
</evidence>
<dbReference type="Proteomes" id="UP000729402">
    <property type="component" value="Unassembled WGS sequence"/>
</dbReference>
<evidence type="ECO:0000313" key="2">
    <source>
        <dbReference type="EMBL" id="KAG8048170.1"/>
    </source>
</evidence>
<accession>A0A8J5R0P5</accession>
<protein>
    <submittedName>
        <fullName evidence="2">Uncharacterized protein</fullName>
    </submittedName>
</protein>
<reference evidence="2" key="2">
    <citation type="submission" date="2021-02" db="EMBL/GenBank/DDBJ databases">
        <authorList>
            <person name="Kimball J.A."/>
            <person name="Haas M.W."/>
            <person name="Macchietto M."/>
            <person name="Kono T."/>
            <person name="Duquette J."/>
            <person name="Shao M."/>
        </authorList>
    </citation>
    <scope>NUCLEOTIDE SEQUENCE</scope>
    <source>
        <tissue evidence="2">Fresh leaf tissue</tissue>
    </source>
</reference>
<name>A0A8J5R0P5_ZIZPA</name>
<keyword evidence="3" id="KW-1185">Reference proteome</keyword>
<dbReference type="EMBL" id="JAAALK010000290">
    <property type="protein sequence ID" value="KAG8048170.1"/>
    <property type="molecule type" value="Genomic_DNA"/>
</dbReference>
<proteinExistence type="predicted"/>
<gene>
    <name evidence="2" type="ORF">GUJ93_ZPchr0008g12224</name>
</gene>
<feature type="region of interest" description="Disordered" evidence="1">
    <location>
        <begin position="99"/>
        <end position="178"/>
    </location>
</feature>
<evidence type="ECO:0000256" key="1">
    <source>
        <dbReference type="SAM" id="MobiDB-lite"/>
    </source>
</evidence>